<dbReference type="Pfam" id="PF08843">
    <property type="entry name" value="AbiEii"/>
    <property type="match status" value="1"/>
</dbReference>
<reference evidence="1 2" key="1">
    <citation type="submission" date="2018-07" db="EMBL/GenBank/DDBJ databases">
        <title>Genome analysis of Larkinella rosea.</title>
        <authorList>
            <person name="Zhou Z."/>
            <person name="Wang G."/>
        </authorList>
    </citation>
    <scope>NUCLEOTIDE SEQUENCE [LARGE SCALE GENOMIC DNA]</scope>
    <source>
        <strain evidence="2">zzj9</strain>
    </source>
</reference>
<dbReference type="EMBL" id="QOWE01000013">
    <property type="protein sequence ID" value="RCR68511.1"/>
    <property type="molecule type" value="Genomic_DNA"/>
</dbReference>
<name>A0A368JQR4_9BACT</name>
<dbReference type="OrthoDB" id="5918411at2"/>
<gene>
    <name evidence="1" type="ORF">DUE52_17265</name>
</gene>
<organism evidence="1 2">
    <name type="scientific">Larkinella punicea</name>
    <dbReference type="NCBI Taxonomy" id="2315727"/>
    <lineage>
        <taxon>Bacteria</taxon>
        <taxon>Pseudomonadati</taxon>
        <taxon>Bacteroidota</taxon>
        <taxon>Cytophagia</taxon>
        <taxon>Cytophagales</taxon>
        <taxon>Spirosomataceae</taxon>
        <taxon>Larkinella</taxon>
    </lineage>
</organism>
<accession>A0A368JQR4</accession>
<proteinExistence type="predicted"/>
<dbReference type="Proteomes" id="UP000253383">
    <property type="component" value="Unassembled WGS sequence"/>
</dbReference>
<keyword evidence="2" id="KW-1185">Reference proteome</keyword>
<evidence type="ECO:0000313" key="1">
    <source>
        <dbReference type="EMBL" id="RCR68511.1"/>
    </source>
</evidence>
<dbReference type="AlphaFoldDB" id="A0A368JQR4"/>
<dbReference type="InterPro" id="IPR014942">
    <property type="entry name" value="AbiEii"/>
</dbReference>
<evidence type="ECO:0008006" key="3">
    <source>
        <dbReference type="Google" id="ProtNLM"/>
    </source>
</evidence>
<protein>
    <recommendedName>
        <fullName evidence="3">Nucleotidyltransferase family protein</fullName>
    </recommendedName>
</protein>
<sequence length="235" mass="26994">MRKWPKKCMKNMYSVSLTEFHRQRFKPIFAHLEQACEQTGIDFYLVGAVARDLTMAVHGLEAPRATRDLDLAVLVPEESDYYRLKDTLLAQGDFAEVRGMPYTLKYAGQTDVDLLPFGGMELTNHVLLNRGEGVARLAVTGFSEVYEHGTQLIRLDDQFTFRVCSLPGMVVLKLIAYDDRPEHRVKDLTDIAFILKTTWRLLKKISTINTLACWKRPFRWSRQPPGFWADTCSLC</sequence>
<evidence type="ECO:0000313" key="2">
    <source>
        <dbReference type="Proteomes" id="UP000253383"/>
    </source>
</evidence>
<comment type="caution">
    <text evidence="1">The sequence shown here is derived from an EMBL/GenBank/DDBJ whole genome shotgun (WGS) entry which is preliminary data.</text>
</comment>